<evidence type="ECO:0000256" key="3">
    <source>
        <dbReference type="ARBA" id="ARBA00022448"/>
    </source>
</evidence>
<dbReference type="Pfam" id="PF07690">
    <property type="entry name" value="MFS_1"/>
    <property type="match status" value="1"/>
</dbReference>
<comment type="subcellular location">
    <subcellularLocation>
        <location evidence="1">Cell membrane</location>
        <topology evidence="1">Multi-pass membrane protein</topology>
    </subcellularLocation>
</comment>
<feature type="region of interest" description="Disordered" evidence="9">
    <location>
        <begin position="397"/>
        <end position="420"/>
    </location>
</feature>
<evidence type="ECO:0000259" key="11">
    <source>
        <dbReference type="PROSITE" id="PS50850"/>
    </source>
</evidence>
<dbReference type="OrthoDB" id="5146638at2"/>
<evidence type="ECO:0000256" key="10">
    <source>
        <dbReference type="SAM" id="Phobius"/>
    </source>
</evidence>
<feature type="transmembrane region" description="Helical" evidence="10">
    <location>
        <begin position="102"/>
        <end position="125"/>
    </location>
</feature>
<dbReference type="InterPro" id="IPR011701">
    <property type="entry name" value="MFS"/>
</dbReference>
<comment type="similarity">
    <text evidence="2">Belongs to the major facilitator superfamily. Set transporter family.</text>
</comment>
<name>A0A1I0LTV6_9ACTN</name>
<evidence type="ECO:0000256" key="5">
    <source>
        <dbReference type="ARBA" id="ARBA00022597"/>
    </source>
</evidence>
<keyword evidence="4" id="KW-1003">Cell membrane</keyword>
<dbReference type="EMBL" id="FOHX01000025">
    <property type="protein sequence ID" value="SEU45456.1"/>
    <property type="molecule type" value="Genomic_DNA"/>
</dbReference>
<evidence type="ECO:0000256" key="4">
    <source>
        <dbReference type="ARBA" id="ARBA00022475"/>
    </source>
</evidence>
<dbReference type="STRING" id="568860.SAMN05421811_1253"/>
<keyword evidence="13" id="KW-1185">Reference proteome</keyword>
<dbReference type="PANTHER" id="PTHR23535">
    <property type="entry name" value="SUGAR EFFLUX TRANSPORTER A-RELATED"/>
    <property type="match status" value="1"/>
</dbReference>
<dbReference type="InterPro" id="IPR020846">
    <property type="entry name" value="MFS_dom"/>
</dbReference>
<dbReference type="Gene3D" id="1.20.1250.20">
    <property type="entry name" value="MFS general substrate transporter like domains"/>
    <property type="match status" value="2"/>
</dbReference>
<organism evidence="12 13">
    <name type="scientific">Nonomuraea wenchangensis</name>
    <dbReference type="NCBI Taxonomy" id="568860"/>
    <lineage>
        <taxon>Bacteria</taxon>
        <taxon>Bacillati</taxon>
        <taxon>Actinomycetota</taxon>
        <taxon>Actinomycetes</taxon>
        <taxon>Streptosporangiales</taxon>
        <taxon>Streptosporangiaceae</taxon>
        <taxon>Nonomuraea</taxon>
    </lineage>
</organism>
<dbReference type="GO" id="GO:0022857">
    <property type="term" value="F:transmembrane transporter activity"/>
    <property type="evidence" value="ECO:0007669"/>
    <property type="project" value="InterPro"/>
</dbReference>
<feature type="transmembrane region" description="Helical" evidence="10">
    <location>
        <begin position="341"/>
        <end position="363"/>
    </location>
</feature>
<evidence type="ECO:0000256" key="1">
    <source>
        <dbReference type="ARBA" id="ARBA00004651"/>
    </source>
</evidence>
<evidence type="ECO:0000256" key="7">
    <source>
        <dbReference type="ARBA" id="ARBA00022989"/>
    </source>
</evidence>
<evidence type="ECO:0000313" key="13">
    <source>
        <dbReference type="Proteomes" id="UP000199361"/>
    </source>
</evidence>
<evidence type="ECO:0000256" key="2">
    <source>
        <dbReference type="ARBA" id="ARBA00006523"/>
    </source>
</evidence>
<feature type="transmembrane region" description="Helical" evidence="10">
    <location>
        <begin position="255"/>
        <end position="275"/>
    </location>
</feature>
<feature type="transmembrane region" description="Helical" evidence="10">
    <location>
        <begin position="173"/>
        <end position="197"/>
    </location>
</feature>
<dbReference type="InterPro" id="IPR036259">
    <property type="entry name" value="MFS_trans_sf"/>
</dbReference>
<gene>
    <name evidence="12" type="ORF">SAMN05421811_1253</name>
</gene>
<feature type="transmembrane region" description="Helical" evidence="10">
    <location>
        <begin position="284"/>
        <end position="303"/>
    </location>
</feature>
<dbReference type="AlphaFoldDB" id="A0A1I0LTV6"/>
<keyword evidence="7 10" id="KW-1133">Transmembrane helix</keyword>
<dbReference type="Proteomes" id="UP000199361">
    <property type="component" value="Unassembled WGS sequence"/>
</dbReference>
<accession>A0A1I0LTV6</accession>
<feature type="transmembrane region" description="Helical" evidence="10">
    <location>
        <begin position="79"/>
        <end position="96"/>
    </location>
</feature>
<proteinExistence type="inferred from homology"/>
<feature type="transmembrane region" description="Helical" evidence="10">
    <location>
        <begin position="309"/>
        <end position="329"/>
    </location>
</feature>
<protein>
    <submittedName>
        <fullName evidence="12">MFS transporter, SET family, sugar efflux transporter</fullName>
    </submittedName>
</protein>
<sequence length="420" mass="43067">MRSTPASTPRRRFIILLTAVLLLGVTEAMIGPYLVLFGAERLRLSAFQIGLFLSLTSVSGMAVSLLLGRRYDRRPGRQPAVLAGCLAGTGYLLLLTGPPYPLLLLIAVLFLGPGIALFPQLFALARSHEDRTESPSGDGSGARTPLLRSVWSLAWAIGPLAGAALLGGGGYTAVLAATAAGYCLMVVTVLGLGGFPYGRVAVREPAGGDGGPAVSARAAVLPVAAFTLFHTAMFSGAVVLPLYVTQGLGGSADTVGWMFSVCAAAEIPAALALLLPGRWSRRRAILLGMALMTVHLALLAVFTSTLALVLVHLARGVAIAVVGALGISHMQNLFPHAPGRATTLFANTAAAGALMSGLAAGGLSQVLGHHAALVCCAVVSAVAWLLFLLAGRRTPVRSEEPDGAQTCHSSSRSSSIAPPS</sequence>
<feature type="transmembrane region" description="Helical" evidence="10">
    <location>
        <begin position="369"/>
        <end position="390"/>
    </location>
</feature>
<feature type="transmembrane region" description="Helical" evidence="10">
    <location>
        <begin position="146"/>
        <end position="167"/>
    </location>
</feature>
<evidence type="ECO:0000256" key="8">
    <source>
        <dbReference type="ARBA" id="ARBA00023136"/>
    </source>
</evidence>
<keyword evidence="8 10" id="KW-0472">Membrane</keyword>
<dbReference type="PANTHER" id="PTHR23535:SF2">
    <property type="entry name" value="SUGAR EFFLUX TRANSPORTER A-RELATED"/>
    <property type="match status" value="1"/>
</dbReference>
<feature type="transmembrane region" description="Helical" evidence="10">
    <location>
        <begin position="218"/>
        <end position="243"/>
    </location>
</feature>
<evidence type="ECO:0000256" key="6">
    <source>
        <dbReference type="ARBA" id="ARBA00022692"/>
    </source>
</evidence>
<evidence type="ECO:0000313" key="12">
    <source>
        <dbReference type="EMBL" id="SEU45456.1"/>
    </source>
</evidence>
<feature type="transmembrane region" description="Helical" evidence="10">
    <location>
        <begin position="44"/>
        <end position="67"/>
    </location>
</feature>
<dbReference type="RefSeq" id="WP_091093611.1">
    <property type="nucleotide sequence ID" value="NZ_FOHX01000025.1"/>
</dbReference>
<keyword evidence="6 10" id="KW-0812">Transmembrane</keyword>
<reference evidence="12 13" key="1">
    <citation type="submission" date="2016-10" db="EMBL/GenBank/DDBJ databases">
        <authorList>
            <person name="de Groot N.N."/>
        </authorList>
    </citation>
    <scope>NUCLEOTIDE SEQUENCE [LARGE SCALE GENOMIC DNA]</scope>
    <source>
        <strain evidence="12 13">CGMCC 4.5598</strain>
    </source>
</reference>
<dbReference type="PROSITE" id="PS50850">
    <property type="entry name" value="MFS"/>
    <property type="match status" value="1"/>
</dbReference>
<evidence type="ECO:0000256" key="9">
    <source>
        <dbReference type="SAM" id="MobiDB-lite"/>
    </source>
</evidence>
<dbReference type="SUPFAM" id="SSF103473">
    <property type="entry name" value="MFS general substrate transporter"/>
    <property type="match status" value="1"/>
</dbReference>
<feature type="compositionally biased region" description="Low complexity" evidence="9">
    <location>
        <begin position="409"/>
        <end position="420"/>
    </location>
</feature>
<feature type="domain" description="Major facilitator superfamily (MFS) profile" evidence="11">
    <location>
        <begin position="12"/>
        <end position="395"/>
    </location>
</feature>
<keyword evidence="5" id="KW-0762">Sugar transport</keyword>
<dbReference type="GO" id="GO:0005886">
    <property type="term" value="C:plasma membrane"/>
    <property type="evidence" value="ECO:0007669"/>
    <property type="project" value="UniProtKB-SubCell"/>
</dbReference>
<keyword evidence="3" id="KW-0813">Transport</keyword>